<dbReference type="EMBL" id="CP019082">
    <property type="protein sequence ID" value="APW63411.1"/>
    <property type="molecule type" value="Genomic_DNA"/>
</dbReference>
<name>A0A1U7CWW0_9BACT</name>
<organism evidence="1 2">
    <name type="scientific">Paludisphaera borealis</name>
    <dbReference type="NCBI Taxonomy" id="1387353"/>
    <lineage>
        <taxon>Bacteria</taxon>
        <taxon>Pseudomonadati</taxon>
        <taxon>Planctomycetota</taxon>
        <taxon>Planctomycetia</taxon>
        <taxon>Isosphaerales</taxon>
        <taxon>Isosphaeraceae</taxon>
        <taxon>Paludisphaera</taxon>
    </lineage>
</organism>
<accession>A0A1U7CWW0</accession>
<dbReference type="RefSeq" id="WP_076349753.1">
    <property type="nucleotide sequence ID" value="NZ_CP019082.1"/>
</dbReference>
<dbReference type="AlphaFoldDB" id="A0A1U7CWW0"/>
<dbReference type="Proteomes" id="UP000186309">
    <property type="component" value="Chromosome"/>
</dbReference>
<evidence type="ECO:0000313" key="2">
    <source>
        <dbReference type="Proteomes" id="UP000186309"/>
    </source>
</evidence>
<reference evidence="2" key="1">
    <citation type="submission" date="2016-12" db="EMBL/GenBank/DDBJ databases">
        <title>Comparative genomics of four Isosphaeraceae planctomycetes: a common pool of plasmids and glycoside hydrolase genes.</title>
        <authorList>
            <person name="Ivanova A."/>
        </authorList>
    </citation>
    <scope>NUCLEOTIDE SEQUENCE [LARGE SCALE GENOMIC DNA]</scope>
    <source>
        <strain evidence="2">PX4</strain>
    </source>
</reference>
<gene>
    <name evidence="1" type="ORF">BSF38_04978</name>
</gene>
<keyword evidence="2" id="KW-1185">Reference proteome</keyword>
<protein>
    <submittedName>
        <fullName evidence="1">Uncharacterized protein</fullName>
    </submittedName>
</protein>
<sequence>MLNRNNLTLSALSNRLNLGTRSLVLTTGVNNNGTALRIPHTHHDVMRDHMERYSVASFPVEVYAIPPITGPATAAAARFKKACVDSRKPDATDAWLVPTQAATWQSWPISQSADALGSGSGQRLSSRSRFSAAKARIVEARRRPSSRSLEAIETTSAAWTNRAAVARQAARAAVAE</sequence>
<dbReference type="KEGG" id="pbor:BSF38_04978"/>
<proteinExistence type="predicted"/>
<evidence type="ECO:0000313" key="1">
    <source>
        <dbReference type="EMBL" id="APW63411.1"/>
    </source>
</evidence>